<name>A0A917RML9_9NOCA</name>
<dbReference type="Proteomes" id="UP000638263">
    <property type="component" value="Unassembled WGS sequence"/>
</dbReference>
<dbReference type="PANTHER" id="PTHR42880">
    <property type="entry name" value="HOMOCITRATE SYNTHASE"/>
    <property type="match status" value="1"/>
</dbReference>
<dbReference type="EMBL" id="BMMH01000006">
    <property type="protein sequence ID" value="GGL15176.1"/>
    <property type="molecule type" value="Genomic_DNA"/>
</dbReference>
<dbReference type="Pfam" id="PF00682">
    <property type="entry name" value="HMGL-like"/>
    <property type="match status" value="2"/>
</dbReference>
<evidence type="ECO:0000256" key="1">
    <source>
        <dbReference type="ARBA" id="ARBA00022679"/>
    </source>
</evidence>
<evidence type="ECO:0000256" key="2">
    <source>
        <dbReference type="SAM" id="MobiDB-lite"/>
    </source>
</evidence>
<feature type="region of interest" description="Disordered" evidence="2">
    <location>
        <begin position="56"/>
        <end position="79"/>
    </location>
</feature>
<evidence type="ECO:0000259" key="3">
    <source>
        <dbReference type="PROSITE" id="PS50991"/>
    </source>
</evidence>
<evidence type="ECO:0000313" key="5">
    <source>
        <dbReference type="Proteomes" id="UP000638263"/>
    </source>
</evidence>
<feature type="region of interest" description="Disordered" evidence="2">
    <location>
        <begin position="1"/>
        <end position="33"/>
    </location>
</feature>
<sequence length="483" mass="51984">MTISSGPLRTPSAQEGHASDIADPRADSAGQRGRDIFTTAQIAKMRAGLDAFRSGPGYEPGKWKVSDANRREDVVGPRPASVRMRDLTLRVTEQMSDVSLSHQQRLHLLKALVRAGVSSLETSSFGRGHTVEEMREEVETAKAVNPDCELVYTGAGTERHMRMAAEAGYDVVRVLSGVFLGDALPAYAGAVYHRAWQRREWGDLRFPVEPTEVTARAQRLIELGVSHGVKVGGSVLLLSYATDEDVAQYCRGISEAGAYDVQLGDHASGTSPESFAHFVRLAREAGGEIEIAAHTHDMFGLATATAVAAGLAGATILEASVNGFTEGPAQGDLAHISGAMEMLYGVHTGIDLTQLTPLSRLTEKLIDQRRPGDWGLTGANIFDYGNDGDEYAQEIKVDPLIHMGVAPEAVGNERQLRIGLTSGPWTMWDKLDELGIDAGREDIRPVLDACKRDMTELGRGLTDSEIRATALRVLDATRAGLGS</sequence>
<proteinExistence type="predicted"/>
<dbReference type="InterPro" id="IPR000891">
    <property type="entry name" value="PYR_CT"/>
</dbReference>
<protein>
    <recommendedName>
        <fullName evidence="3">Pyruvate carboxyltransferase domain-containing protein</fullName>
    </recommendedName>
</protein>
<keyword evidence="5" id="KW-1185">Reference proteome</keyword>
<keyword evidence="1" id="KW-0808">Transferase</keyword>
<comment type="caution">
    <text evidence="4">The sequence shown here is derived from an EMBL/GenBank/DDBJ whole genome shotgun (WGS) entry which is preliminary data.</text>
</comment>
<feature type="compositionally biased region" description="Basic and acidic residues" evidence="2">
    <location>
        <begin position="61"/>
        <end position="75"/>
    </location>
</feature>
<reference evidence="4" key="2">
    <citation type="submission" date="2020-09" db="EMBL/GenBank/DDBJ databases">
        <authorList>
            <person name="Sun Q."/>
            <person name="Zhou Y."/>
        </authorList>
    </citation>
    <scope>NUCLEOTIDE SEQUENCE</scope>
    <source>
        <strain evidence="4">CGMCC 4.3508</strain>
    </source>
</reference>
<dbReference type="SUPFAM" id="SSF51569">
    <property type="entry name" value="Aldolase"/>
    <property type="match status" value="1"/>
</dbReference>
<dbReference type="CDD" id="cd03174">
    <property type="entry name" value="DRE_TIM_metallolyase"/>
    <property type="match status" value="1"/>
</dbReference>
<dbReference type="Gene3D" id="3.20.20.70">
    <property type="entry name" value="Aldolase class I"/>
    <property type="match status" value="1"/>
</dbReference>
<dbReference type="PANTHER" id="PTHR42880:SF1">
    <property type="entry name" value="ISOPROPYLMALATE_HOMOCITRATE_CITRAMALATE SYNTHASE FAMILY PROTEIN"/>
    <property type="match status" value="1"/>
</dbReference>
<accession>A0A917RML9</accession>
<dbReference type="InterPro" id="IPR013785">
    <property type="entry name" value="Aldolase_TIM"/>
</dbReference>
<dbReference type="AlphaFoldDB" id="A0A917RML9"/>
<dbReference type="PROSITE" id="PS50991">
    <property type="entry name" value="PYR_CT"/>
    <property type="match status" value="1"/>
</dbReference>
<evidence type="ECO:0000313" key="4">
    <source>
        <dbReference type="EMBL" id="GGL15176.1"/>
    </source>
</evidence>
<gene>
    <name evidence="4" type="ORF">GCM10011588_32160</name>
</gene>
<dbReference type="RefSeq" id="WP_062999350.1">
    <property type="nucleotide sequence ID" value="NZ_BMMH01000006.1"/>
</dbReference>
<reference evidence="4" key="1">
    <citation type="journal article" date="2014" name="Int. J. Syst. Evol. Microbiol.">
        <title>Complete genome sequence of Corynebacterium casei LMG S-19264T (=DSM 44701T), isolated from a smear-ripened cheese.</title>
        <authorList>
            <consortium name="US DOE Joint Genome Institute (JGI-PGF)"/>
            <person name="Walter F."/>
            <person name="Albersmeier A."/>
            <person name="Kalinowski J."/>
            <person name="Ruckert C."/>
        </authorList>
    </citation>
    <scope>NUCLEOTIDE SEQUENCE</scope>
    <source>
        <strain evidence="4">CGMCC 4.3508</strain>
    </source>
</reference>
<dbReference type="GO" id="GO:0016740">
    <property type="term" value="F:transferase activity"/>
    <property type="evidence" value="ECO:0007669"/>
    <property type="project" value="UniProtKB-KW"/>
</dbReference>
<feature type="domain" description="Pyruvate carboxyltransferase" evidence="3">
    <location>
        <begin position="82"/>
        <end position="356"/>
    </location>
</feature>
<feature type="compositionally biased region" description="Polar residues" evidence="2">
    <location>
        <begin position="1"/>
        <end position="13"/>
    </location>
</feature>
<feature type="compositionally biased region" description="Basic and acidic residues" evidence="2">
    <location>
        <begin position="17"/>
        <end position="26"/>
    </location>
</feature>
<organism evidence="4 5">
    <name type="scientific">Nocardia jinanensis</name>
    <dbReference type="NCBI Taxonomy" id="382504"/>
    <lineage>
        <taxon>Bacteria</taxon>
        <taxon>Bacillati</taxon>
        <taxon>Actinomycetota</taxon>
        <taxon>Actinomycetes</taxon>
        <taxon>Mycobacteriales</taxon>
        <taxon>Nocardiaceae</taxon>
        <taxon>Nocardia</taxon>
    </lineage>
</organism>